<dbReference type="RefSeq" id="WP_025702295.1">
    <property type="nucleotide sequence ID" value="NZ_JAUSUY010000004.1"/>
</dbReference>
<dbReference type="InterPro" id="IPR020802">
    <property type="entry name" value="TesA-like"/>
</dbReference>
<dbReference type="Proteomes" id="UP001248709">
    <property type="component" value="Unassembled WGS sequence"/>
</dbReference>
<evidence type="ECO:0000259" key="3">
    <source>
        <dbReference type="SMART" id="SM00824"/>
    </source>
</evidence>
<comment type="similarity">
    <text evidence="1">Belongs to the thioesterase family.</text>
</comment>
<dbReference type="SMART" id="SM00824">
    <property type="entry name" value="PKS_TE"/>
    <property type="match status" value="1"/>
</dbReference>
<reference evidence="4 5" key="1">
    <citation type="submission" date="2023-07" db="EMBL/GenBank/DDBJ databases">
        <title>Genomic Encyclopedia of Type Strains, Phase IV (KMG-IV): sequencing the most valuable type-strain genomes for metagenomic binning, comparative biology and taxonomic classification.</title>
        <authorList>
            <person name="Goeker M."/>
        </authorList>
    </citation>
    <scope>NUCLEOTIDE SEQUENCE [LARGE SCALE GENOMIC DNA]</scope>
    <source>
        <strain evidence="4 5">T98</strain>
    </source>
</reference>
<keyword evidence="5" id="KW-1185">Reference proteome</keyword>
<sequence>MHNKILKTLSPGAVLGNVICFPFAGGNSTSFRAMSQFFCGTGWGVLAIDPPGHGTNTENLLEDLDSMVSLYERTIHNEVFKPFVLFGHSLGALVAYLLAQRLEKHGIIPSALILSAMGPPDVVRTMRSSLPDEELFDYIVGLGGMPSELINNIEFRKFIIPIFRSDYKALDQFIHTDQTPIRSPAYVFAGKEDTGCSPELLLGWKRWLTSSEIFVFDGGHMFVVEHPEAVAKKIISIADRTVVKR</sequence>
<evidence type="ECO:0000313" key="5">
    <source>
        <dbReference type="Proteomes" id="UP001248709"/>
    </source>
</evidence>
<evidence type="ECO:0000313" key="4">
    <source>
        <dbReference type="EMBL" id="MDT3425814.1"/>
    </source>
</evidence>
<dbReference type="PANTHER" id="PTHR11487:SF0">
    <property type="entry name" value="S-ACYL FATTY ACID SYNTHASE THIOESTERASE, MEDIUM CHAIN"/>
    <property type="match status" value="1"/>
</dbReference>
<name>A0ABU3H4R0_9BACL</name>
<dbReference type="SUPFAM" id="SSF53474">
    <property type="entry name" value="alpha/beta-Hydrolases"/>
    <property type="match status" value="1"/>
</dbReference>
<dbReference type="InterPro" id="IPR001031">
    <property type="entry name" value="Thioesterase"/>
</dbReference>
<evidence type="ECO:0000256" key="2">
    <source>
        <dbReference type="ARBA" id="ARBA00022801"/>
    </source>
</evidence>
<dbReference type="EMBL" id="JAUSUY010000004">
    <property type="protein sequence ID" value="MDT3425814.1"/>
    <property type="molecule type" value="Genomic_DNA"/>
</dbReference>
<dbReference type="InterPro" id="IPR012223">
    <property type="entry name" value="TEII"/>
</dbReference>
<comment type="caution">
    <text evidence="4">The sequence shown here is derived from an EMBL/GenBank/DDBJ whole genome shotgun (WGS) entry which is preliminary data.</text>
</comment>
<dbReference type="PANTHER" id="PTHR11487">
    <property type="entry name" value="THIOESTERASE"/>
    <property type="match status" value="1"/>
</dbReference>
<dbReference type="Pfam" id="PF00975">
    <property type="entry name" value="Thioesterase"/>
    <property type="match status" value="1"/>
</dbReference>
<dbReference type="Gene3D" id="3.40.50.1820">
    <property type="entry name" value="alpha/beta hydrolase"/>
    <property type="match status" value="1"/>
</dbReference>
<protein>
    <submittedName>
        <fullName evidence="4">External thioesterase TEII</fullName>
    </submittedName>
</protein>
<dbReference type="InterPro" id="IPR029058">
    <property type="entry name" value="AB_hydrolase_fold"/>
</dbReference>
<accession>A0ABU3H4R0</accession>
<evidence type="ECO:0000256" key="1">
    <source>
        <dbReference type="ARBA" id="ARBA00007169"/>
    </source>
</evidence>
<gene>
    <name evidence="4" type="ORF">J2Z22_001333</name>
</gene>
<keyword evidence="2" id="KW-0378">Hydrolase</keyword>
<proteinExistence type="inferred from homology"/>
<organism evidence="4 5">
    <name type="scientific">Paenibacillus forsythiae</name>
    <dbReference type="NCBI Taxonomy" id="365616"/>
    <lineage>
        <taxon>Bacteria</taxon>
        <taxon>Bacillati</taxon>
        <taxon>Bacillota</taxon>
        <taxon>Bacilli</taxon>
        <taxon>Bacillales</taxon>
        <taxon>Paenibacillaceae</taxon>
        <taxon>Paenibacillus</taxon>
    </lineage>
</organism>
<feature type="domain" description="Thioesterase TesA-like" evidence="3">
    <location>
        <begin position="19"/>
        <end position="174"/>
    </location>
</feature>